<accession>A0A1I1DGD7</accession>
<dbReference type="STRING" id="34097.SAMN02745150_00506"/>
<evidence type="ECO:0000313" key="1">
    <source>
        <dbReference type="EMBL" id="SFB73894.1"/>
    </source>
</evidence>
<proteinExistence type="predicted"/>
<keyword evidence="2" id="KW-1185">Reference proteome</keyword>
<evidence type="ECO:0000313" key="2">
    <source>
        <dbReference type="Proteomes" id="UP000240042"/>
    </source>
</evidence>
<protein>
    <submittedName>
        <fullName evidence="1">2',3'-cyclic-nucleotide 2'-phosphodiesterase / 3'-nucleotidase</fullName>
    </submittedName>
</protein>
<organism evidence="1 2">
    <name type="scientific">Brevinema andersonii</name>
    <dbReference type="NCBI Taxonomy" id="34097"/>
    <lineage>
        <taxon>Bacteria</taxon>
        <taxon>Pseudomonadati</taxon>
        <taxon>Spirochaetota</taxon>
        <taxon>Spirochaetia</taxon>
        <taxon>Brevinematales</taxon>
        <taxon>Brevinemataceae</taxon>
        <taxon>Brevinema</taxon>
    </lineage>
</organism>
<gene>
    <name evidence="1" type="ORF">SAMN02745150_00506</name>
</gene>
<dbReference type="RefSeq" id="WP_092318258.1">
    <property type="nucleotide sequence ID" value="NZ_FOKY01000002.1"/>
</dbReference>
<reference evidence="2" key="1">
    <citation type="submission" date="2016-10" db="EMBL/GenBank/DDBJ databases">
        <authorList>
            <person name="Varghese N."/>
            <person name="Submissions S."/>
        </authorList>
    </citation>
    <scope>NUCLEOTIDE SEQUENCE [LARGE SCALE GENOMIC DNA]</scope>
    <source>
        <strain evidence="2">ATCC 43811</strain>
    </source>
</reference>
<dbReference type="AlphaFoldDB" id="A0A1I1DGD7"/>
<sequence length="72" mass="8500">MTIGAEVPKAEIPKRILATSKTNIRQYLEKYFEENQTINVPLFNNWALIPQDWTSEAAKREYKIWFPNDSQI</sequence>
<name>A0A1I1DGD7_BREAD</name>
<dbReference type="EMBL" id="FOKY01000002">
    <property type="protein sequence ID" value="SFB73894.1"/>
    <property type="molecule type" value="Genomic_DNA"/>
</dbReference>
<dbReference type="Proteomes" id="UP000240042">
    <property type="component" value="Unassembled WGS sequence"/>
</dbReference>